<dbReference type="SUPFAM" id="SSF51230">
    <property type="entry name" value="Single hybrid motif"/>
    <property type="match status" value="1"/>
</dbReference>
<dbReference type="NCBIfam" id="NF002270">
    <property type="entry name" value="PRK01202.1"/>
    <property type="match status" value="1"/>
</dbReference>
<dbReference type="PROSITE" id="PS00189">
    <property type="entry name" value="LIPOYL"/>
    <property type="match status" value="1"/>
</dbReference>
<comment type="function">
    <text evidence="3">The glycine cleavage system catalyzes the degradation of glycine. The H protein shuttles the methylamine group of glycine from the P protein to the T protein.</text>
</comment>
<evidence type="ECO:0000256" key="4">
    <source>
        <dbReference type="PIRSR" id="PIRSR617453-50"/>
    </source>
</evidence>
<dbReference type="GO" id="GO:0005737">
    <property type="term" value="C:cytoplasm"/>
    <property type="evidence" value="ECO:0007669"/>
    <property type="project" value="TreeGrafter"/>
</dbReference>
<evidence type="ECO:0000313" key="6">
    <source>
        <dbReference type="EMBL" id="MBD3869906.1"/>
    </source>
</evidence>
<dbReference type="PROSITE" id="PS50968">
    <property type="entry name" value="BIOTINYL_LIPOYL"/>
    <property type="match status" value="1"/>
</dbReference>
<protein>
    <recommendedName>
        <fullName evidence="3">Glycine cleavage system H protein</fullName>
    </recommendedName>
</protein>
<sequence length="127" mass="13721">MTIPVDLMYARSHEWIKIEGDSVSVGISHYAQDQLGEVVYVELPEVGTAFAVGDELGTLESVKAVSEFLAPVAGEVLEVNTRLEDEPNLVNDDPYGNGWLVKLSGSAEGGEFLDAAGYKEFLEQESA</sequence>
<dbReference type="Gene3D" id="2.40.50.100">
    <property type="match status" value="1"/>
</dbReference>
<dbReference type="HAMAP" id="MF_00272">
    <property type="entry name" value="GcvH"/>
    <property type="match status" value="1"/>
</dbReference>
<dbReference type="InterPro" id="IPR003016">
    <property type="entry name" value="2-oxoA_DH_lipoyl-BS"/>
</dbReference>
<dbReference type="GO" id="GO:0009249">
    <property type="term" value="P:protein lipoylation"/>
    <property type="evidence" value="ECO:0007669"/>
    <property type="project" value="TreeGrafter"/>
</dbReference>
<dbReference type="InterPro" id="IPR002930">
    <property type="entry name" value="GCV_H"/>
</dbReference>
<dbReference type="Pfam" id="PF01597">
    <property type="entry name" value="GCV_H"/>
    <property type="match status" value="1"/>
</dbReference>
<dbReference type="EMBL" id="JACXWA010000012">
    <property type="protein sequence ID" value="MBD3869906.1"/>
    <property type="molecule type" value="Genomic_DNA"/>
</dbReference>
<name>A0A8J6XZK4_9BACT</name>
<dbReference type="CDD" id="cd06848">
    <property type="entry name" value="GCS_H"/>
    <property type="match status" value="1"/>
</dbReference>
<feature type="domain" description="Lipoyl-binding" evidence="5">
    <location>
        <begin position="22"/>
        <end position="104"/>
    </location>
</feature>
<reference evidence="6 7" key="1">
    <citation type="submission" date="2020-08" db="EMBL/GenBank/DDBJ databases">
        <title>Acidobacteriota in marine sediments use diverse sulfur dissimilation pathways.</title>
        <authorList>
            <person name="Wasmund K."/>
        </authorList>
    </citation>
    <scope>NUCLEOTIDE SEQUENCE [LARGE SCALE GENOMIC DNA]</scope>
    <source>
        <strain evidence="6">MAG AM3-A</strain>
    </source>
</reference>
<accession>A0A8J6XZK4</accession>
<evidence type="ECO:0000256" key="2">
    <source>
        <dbReference type="ARBA" id="ARBA00022823"/>
    </source>
</evidence>
<dbReference type="Proteomes" id="UP000598633">
    <property type="component" value="Unassembled WGS sequence"/>
</dbReference>
<dbReference type="NCBIfam" id="TIGR00527">
    <property type="entry name" value="gcvH"/>
    <property type="match status" value="1"/>
</dbReference>
<comment type="caution">
    <text evidence="6">The sequence shown here is derived from an EMBL/GenBank/DDBJ whole genome shotgun (WGS) entry which is preliminary data.</text>
</comment>
<evidence type="ECO:0000313" key="7">
    <source>
        <dbReference type="Proteomes" id="UP000598633"/>
    </source>
</evidence>
<dbReference type="InterPro" id="IPR000089">
    <property type="entry name" value="Biotin_lipoyl"/>
</dbReference>
<evidence type="ECO:0000256" key="1">
    <source>
        <dbReference type="ARBA" id="ARBA00009249"/>
    </source>
</evidence>
<evidence type="ECO:0000259" key="5">
    <source>
        <dbReference type="PROSITE" id="PS50968"/>
    </source>
</evidence>
<proteinExistence type="inferred from homology"/>
<comment type="similarity">
    <text evidence="1 3">Belongs to the GcvH family.</text>
</comment>
<keyword evidence="2 3" id="KW-0450">Lipoyl</keyword>
<comment type="cofactor">
    <cofactor evidence="3">
        <name>(R)-lipoate</name>
        <dbReference type="ChEBI" id="CHEBI:83088"/>
    </cofactor>
    <text evidence="3">Binds 1 lipoyl cofactor covalently.</text>
</comment>
<dbReference type="PANTHER" id="PTHR11715:SF3">
    <property type="entry name" value="GLYCINE CLEAVAGE SYSTEM H PROTEIN-RELATED"/>
    <property type="match status" value="1"/>
</dbReference>
<dbReference type="AlphaFoldDB" id="A0A8J6XZK4"/>
<dbReference type="GO" id="GO:0005960">
    <property type="term" value="C:glycine cleavage complex"/>
    <property type="evidence" value="ECO:0007669"/>
    <property type="project" value="InterPro"/>
</dbReference>
<feature type="modified residue" description="N6-lipoyllysine" evidence="3 4">
    <location>
        <position position="63"/>
    </location>
</feature>
<dbReference type="GO" id="GO:0019464">
    <property type="term" value="P:glycine decarboxylation via glycine cleavage system"/>
    <property type="evidence" value="ECO:0007669"/>
    <property type="project" value="UniProtKB-UniRule"/>
</dbReference>
<dbReference type="InterPro" id="IPR011053">
    <property type="entry name" value="Single_hybrid_motif"/>
</dbReference>
<organism evidence="6 7">
    <name type="scientific">Candidatus Sulfomarinibacter kjeldsenii</name>
    <dbReference type="NCBI Taxonomy" id="2885994"/>
    <lineage>
        <taxon>Bacteria</taxon>
        <taxon>Pseudomonadati</taxon>
        <taxon>Acidobacteriota</taxon>
        <taxon>Thermoanaerobaculia</taxon>
        <taxon>Thermoanaerobaculales</taxon>
        <taxon>Candidatus Sulfomarinibacteraceae</taxon>
        <taxon>Candidatus Sulfomarinibacter</taxon>
    </lineage>
</organism>
<evidence type="ECO:0000256" key="3">
    <source>
        <dbReference type="HAMAP-Rule" id="MF_00272"/>
    </source>
</evidence>
<dbReference type="InterPro" id="IPR033753">
    <property type="entry name" value="GCV_H/Fam206"/>
</dbReference>
<dbReference type="InterPro" id="IPR017453">
    <property type="entry name" value="GCV_H_sub"/>
</dbReference>
<dbReference type="PANTHER" id="PTHR11715">
    <property type="entry name" value="GLYCINE CLEAVAGE SYSTEM H PROTEIN"/>
    <property type="match status" value="1"/>
</dbReference>
<gene>
    <name evidence="3 6" type="primary">gcvH</name>
    <name evidence="6" type="ORF">IFJ97_00935</name>
</gene>
<comment type="subunit">
    <text evidence="3">The glycine cleavage system is composed of four proteins: P, T, L and H.</text>
</comment>